<evidence type="ECO:0000313" key="5">
    <source>
        <dbReference type="Proteomes" id="UP000256329"/>
    </source>
</evidence>
<keyword evidence="2" id="KW-0732">Signal</keyword>
<accession>A0A3D8P5A0</accession>
<evidence type="ECO:0000259" key="3">
    <source>
        <dbReference type="SMART" id="SM00909"/>
    </source>
</evidence>
<protein>
    <submittedName>
        <fullName evidence="4">Sporulation protein</fullName>
    </submittedName>
</protein>
<dbReference type="Proteomes" id="UP000256329">
    <property type="component" value="Unassembled WGS sequence"/>
</dbReference>
<feature type="signal peptide" evidence="2">
    <location>
        <begin position="1"/>
        <end position="19"/>
    </location>
</feature>
<feature type="region of interest" description="Disordered" evidence="1">
    <location>
        <begin position="29"/>
        <end position="50"/>
    </location>
</feature>
<sequence length="193" mass="21287">MRQKLVILLSCLLLLSLLAGCFKASKVPGPSAPAPEERPKVEAPQPPSVEPSRKVTLYFADKEARYLIPEEREVKVGRQPLERVVVEELLRGPASPELCPTIPKGTRLLSLEVKDGIAYVDFSREFKLNHPGGSAAEIMTLYSVVDSLAHLGTVKRVQFLLEGQKKDSILGHLDTSLPLEPDWNLVKKEGGTR</sequence>
<dbReference type="AlphaFoldDB" id="A0A3D8P5A0"/>
<dbReference type="SMART" id="SM00909">
    <property type="entry name" value="Germane"/>
    <property type="match status" value="1"/>
</dbReference>
<keyword evidence="5" id="KW-1185">Reference proteome</keyword>
<proteinExistence type="predicted"/>
<feature type="chain" id="PRO_5039070050" evidence="2">
    <location>
        <begin position="20"/>
        <end position="193"/>
    </location>
</feature>
<name>A0A3D8P5A0_9THEO</name>
<dbReference type="Pfam" id="PF10646">
    <property type="entry name" value="Germane"/>
    <property type="match status" value="1"/>
</dbReference>
<gene>
    <name evidence="4" type="ORF">DXX99_05240</name>
</gene>
<dbReference type="EMBL" id="QSLN01000005">
    <property type="protein sequence ID" value="RDV83393.1"/>
    <property type="molecule type" value="Genomic_DNA"/>
</dbReference>
<organism evidence="4 5">
    <name type="scientific">Ammonifex thiophilus</name>
    <dbReference type="NCBI Taxonomy" id="444093"/>
    <lineage>
        <taxon>Bacteria</taxon>
        <taxon>Bacillati</taxon>
        <taxon>Bacillota</taxon>
        <taxon>Clostridia</taxon>
        <taxon>Thermoanaerobacterales</taxon>
        <taxon>Thermoanaerobacteraceae</taxon>
        <taxon>Ammonifex</taxon>
    </lineage>
</organism>
<dbReference type="RefSeq" id="WP_115792454.1">
    <property type="nucleotide sequence ID" value="NZ_QSLN01000005.1"/>
</dbReference>
<evidence type="ECO:0000256" key="2">
    <source>
        <dbReference type="SAM" id="SignalP"/>
    </source>
</evidence>
<feature type="domain" description="GerMN" evidence="3">
    <location>
        <begin position="82"/>
        <end position="170"/>
    </location>
</feature>
<dbReference type="PROSITE" id="PS51257">
    <property type="entry name" value="PROKAR_LIPOPROTEIN"/>
    <property type="match status" value="1"/>
</dbReference>
<evidence type="ECO:0000313" key="4">
    <source>
        <dbReference type="EMBL" id="RDV83393.1"/>
    </source>
</evidence>
<reference evidence="4 5" key="1">
    <citation type="submission" date="2018-08" db="EMBL/GenBank/DDBJ databases">
        <title>Form III RuBisCO-mediated autotrophy in Thermodesulfobium bacteria.</title>
        <authorList>
            <person name="Toshchakov S.V."/>
            <person name="Kublanov I.V."/>
            <person name="Frolov E."/>
            <person name="Bonch-Osmolovskaya E.A."/>
            <person name="Tourova T.P."/>
            <person name="Chernych N.A."/>
            <person name="Lebedinsky A.V."/>
        </authorList>
    </citation>
    <scope>NUCLEOTIDE SEQUENCE [LARGE SCALE GENOMIC DNA]</scope>
    <source>
        <strain evidence="4 5">SR</strain>
    </source>
</reference>
<dbReference type="InterPro" id="IPR019606">
    <property type="entry name" value="GerMN"/>
</dbReference>
<evidence type="ECO:0000256" key="1">
    <source>
        <dbReference type="SAM" id="MobiDB-lite"/>
    </source>
</evidence>
<comment type="caution">
    <text evidence="4">The sequence shown here is derived from an EMBL/GenBank/DDBJ whole genome shotgun (WGS) entry which is preliminary data.</text>
</comment>
<dbReference type="OrthoDB" id="9809406at2"/>